<dbReference type="AlphaFoldDB" id="A0AAN8LGB0"/>
<evidence type="ECO:0000313" key="7">
    <source>
        <dbReference type="Proteomes" id="UP001356427"/>
    </source>
</evidence>
<comment type="caution">
    <text evidence="6">The sequence shown here is derived from an EMBL/GenBank/DDBJ whole genome shotgun (WGS) entry which is preliminary data.</text>
</comment>
<evidence type="ECO:0000256" key="4">
    <source>
        <dbReference type="ARBA" id="ARBA00023136"/>
    </source>
</evidence>
<dbReference type="InterPro" id="IPR004031">
    <property type="entry name" value="PMP22/EMP/MP20/Claudin"/>
</dbReference>
<evidence type="ECO:0000256" key="3">
    <source>
        <dbReference type="ARBA" id="ARBA00022989"/>
    </source>
</evidence>
<feature type="transmembrane region" description="Helical" evidence="5">
    <location>
        <begin position="138"/>
        <end position="163"/>
    </location>
</feature>
<evidence type="ECO:0000313" key="6">
    <source>
        <dbReference type="EMBL" id="KAK6311822.1"/>
    </source>
</evidence>
<dbReference type="Proteomes" id="UP001356427">
    <property type="component" value="Unassembled WGS sequence"/>
</dbReference>
<dbReference type="GO" id="GO:0016020">
    <property type="term" value="C:membrane"/>
    <property type="evidence" value="ECO:0007669"/>
    <property type="project" value="UniProtKB-SubCell"/>
</dbReference>
<proteinExistence type="predicted"/>
<organism evidence="6 7">
    <name type="scientific">Coregonus suidteri</name>
    <dbReference type="NCBI Taxonomy" id="861788"/>
    <lineage>
        <taxon>Eukaryota</taxon>
        <taxon>Metazoa</taxon>
        <taxon>Chordata</taxon>
        <taxon>Craniata</taxon>
        <taxon>Vertebrata</taxon>
        <taxon>Euteleostomi</taxon>
        <taxon>Actinopterygii</taxon>
        <taxon>Neopterygii</taxon>
        <taxon>Teleostei</taxon>
        <taxon>Protacanthopterygii</taxon>
        <taxon>Salmoniformes</taxon>
        <taxon>Salmonidae</taxon>
        <taxon>Coregoninae</taxon>
        <taxon>Coregonus</taxon>
    </lineage>
</organism>
<keyword evidence="7" id="KW-1185">Reference proteome</keyword>
<gene>
    <name evidence="6" type="ORF">J4Q44_G00174860</name>
</gene>
<protein>
    <submittedName>
        <fullName evidence="6">Uncharacterized protein</fullName>
    </submittedName>
</protein>
<sequence length="347" mass="37945">MLSVNFTGAPPSSGPASIGRLRQQGFRPHCTQASLPHLAAGRAESDIWNVESRRNWASTERLPSKIIMLVLLAGIFLLHLTSIILLLVATIDNAWWMTKTVSTDVWARWILTNGTWSSNDLPSHYPQDYLHAVQASSILACIFSSLGLFVFVGQLFTLCLLSVPGSGPGPHPPLCLLVSGMTVRFVRTMKPKRSSESRVRVKDATAFAGPAVWLQYGQATAAYICTLHCLWDHIKECTSGRQFVLAVPGSLVDPMVIPPPLPADSHVSCTPPQDDLCLSQCALAGFGVHRYQHPSVNRVVLLPSRATKRRRDLVACKQTQQLGAANRRSSRIEEAVSPLLVIVTLSK</sequence>
<comment type="subcellular location">
    <subcellularLocation>
        <location evidence="1">Membrane</location>
        <topology evidence="1">Multi-pass membrane protein</topology>
    </subcellularLocation>
</comment>
<keyword evidence="3 5" id="KW-1133">Transmembrane helix</keyword>
<accession>A0AAN8LGB0</accession>
<feature type="transmembrane region" description="Helical" evidence="5">
    <location>
        <begin position="66"/>
        <end position="89"/>
    </location>
</feature>
<keyword evidence="4 5" id="KW-0472">Membrane</keyword>
<evidence type="ECO:0000256" key="1">
    <source>
        <dbReference type="ARBA" id="ARBA00004141"/>
    </source>
</evidence>
<reference evidence="6 7" key="1">
    <citation type="submission" date="2021-04" db="EMBL/GenBank/DDBJ databases">
        <authorList>
            <person name="De Guttry C."/>
            <person name="Zahm M."/>
            <person name="Klopp C."/>
            <person name="Cabau C."/>
            <person name="Louis A."/>
            <person name="Berthelot C."/>
            <person name="Parey E."/>
            <person name="Roest Crollius H."/>
            <person name="Montfort J."/>
            <person name="Robinson-Rechavi M."/>
            <person name="Bucao C."/>
            <person name="Bouchez O."/>
            <person name="Gislard M."/>
            <person name="Lluch J."/>
            <person name="Milhes M."/>
            <person name="Lampietro C."/>
            <person name="Lopez Roques C."/>
            <person name="Donnadieu C."/>
            <person name="Braasch I."/>
            <person name="Desvignes T."/>
            <person name="Postlethwait J."/>
            <person name="Bobe J."/>
            <person name="Wedekind C."/>
            <person name="Guiguen Y."/>
        </authorList>
    </citation>
    <scope>NUCLEOTIDE SEQUENCE [LARGE SCALE GENOMIC DNA]</scope>
    <source>
        <strain evidence="6">Cs_M1</strain>
        <tissue evidence="6">Blood</tissue>
    </source>
</reference>
<dbReference type="EMBL" id="JAGTTL010000015">
    <property type="protein sequence ID" value="KAK6311822.1"/>
    <property type="molecule type" value="Genomic_DNA"/>
</dbReference>
<keyword evidence="2 5" id="KW-0812">Transmembrane</keyword>
<evidence type="ECO:0000256" key="2">
    <source>
        <dbReference type="ARBA" id="ARBA00022692"/>
    </source>
</evidence>
<name>A0AAN8LGB0_9TELE</name>
<dbReference type="Pfam" id="PF00822">
    <property type="entry name" value="PMP22_Claudin"/>
    <property type="match status" value="1"/>
</dbReference>
<evidence type="ECO:0000256" key="5">
    <source>
        <dbReference type="SAM" id="Phobius"/>
    </source>
</evidence>